<evidence type="ECO:0000313" key="7">
    <source>
        <dbReference type="EMBL" id="CAL1687727.1"/>
    </source>
</evidence>
<comment type="subcellular location">
    <subcellularLocation>
        <location evidence="1">Golgi apparatus</location>
    </subcellularLocation>
</comment>
<dbReference type="PROSITE" id="PS50913">
    <property type="entry name" value="GRIP"/>
    <property type="match status" value="1"/>
</dbReference>
<feature type="coiled-coil region" evidence="4">
    <location>
        <begin position="922"/>
        <end position="1037"/>
    </location>
</feature>
<feature type="coiled-coil region" evidence="4">
    <location>
        <begin position="34"/>
        <end position="75"/>
    </location>
</feature>
<protein>
    <recommendedName>
        <fullName evidence="6">GRIP domain-containing protein</fullName>
    </recommendedName>
</protein>
<evidence type="ECO:0000256" key="4">
    <source>
        <dbReference type="SAM" id="Coils"/>
    </source>
</evidence>
<feature type="coiled-coil region" evidence="4">
    <location>
        <begin position="439"/>
        <end position="526"/>
    </location>
</feature>
<sequence length="1439" mass="165963">MAWFGDSLPSLSNLKGQITNFTKEVLSDGIVQEIDERSKALNEANERCNQLQDLLNAKDAEISLLRRQNTELQSAVIEINAKSRESKDTNHIDETEGVFCDPSCNNRNAKNQNVRQLQEQLAQATVKVRELEYELKHVQKVASNTSLRDDISDGHQKAEVVRARQDMMNRIIQMEEKTREAERNAKHIQLDEASLINDFRSVISKLNSREKFDLVSGALKALQIESEKVKDHEKSNEQLEKVDGIEYNTLTLRHHLDNISMQQNKPSDTTEELSINKREIILQQRIEELQNENKDLSDAMEKLDQEHTQSIEKLLSLREETNKKHRSLQNAYEQLSIDYNKCQKRIIEFRNNDLKLDENAYTETSHQSVQTDNLDNLNKHTQMTVPFQRDDMVSETSILDDITRKIKAILKNYTISSTEPGESIFEAIAKQYVDTRWKLDVLERKVTEITRDLKETNEVKDGLQIECEELQSHIDSLLLENQVLKSSLPSIPEASEERVVSLETEVESLLEEVNRLSAENETIRETNTTLTHAVQDEGMFSTNHDQGDVNRKINDSFVKENIEFPICLEQNNGSNEDVVSIEQLKLDHENATRELELSVSKTKLLEDNLALEQDTVDKLADENRDLLQKNSQLYDTTLRERRLQEEKDYQLHDLQERLDIVNREKFDLENDILHKEKELDAMQIQMDMKQSQIIKLNQDNDRLIKESISLSEQLIATHDESLDKIELLNTEMSLLQQEHEDLKQEASIYKEELTRTKDKLYEAQEHYAKLENEHYILQAQYEQVELEKKNIQTQAISMEELENELSLKQSFIEKLSFLRNRCKLLEQEIKVVRTKETQLLESREDSSPEISSNIDKANKRLQEELSTVEDNLNNLGKENVIHVKAEKQDLVPKDTWNNNEQQTFASIIDEETREKNIIKAHNEHMISEITELRSKLQTAIENSKESAEMAKQTIEGLSHLVREKDQEINILQTEVDRAKNIIAQTSNELVVIRNQKNDIEQIVSAKHNESLQYQNEIQMLIQRVNEQTVQIQRLISEQTANKIRDEDANLEERQKNGESVEIAALNKKCDALEVILVQEQSNNRILQNQLTESQNREANSVKELERLRTHLVEIESSYTEEALIAENSRQELEARLLQAEEKVKNSSTAFTSANIRANQQVETLQQQIALITQQRDHIQTKLSTAEDNILLQSASLTNLQIVLEQFQQEKERDVELATKKLRSQLNEVYKKQDEFLNEISILKQQLSEAKECLKAASRLSEQLEKKDEQIERLDEEVARLTTSLNLAEQRVKEAMEHDEEKIDKILIKNLLLGYLSSTTSDKSAILRVFANVLNFTDSEKDKTGLNNATTQSGSMPLKYREASLSTAFVRFLESESKPKPQLPPLPIVNSSSSRSEYNKQASSSAQSTLLLSNVALPTFPDFIPARNTGSILKEVLKDS</sequence>
<evidence type="ECO:0000256" key="5">
    <source>
        <dbReference type="SAM" id="MobiDB-lite"/>
    </source>
</evidence>
<keyword evidence="8" id="KW-1185">Reference proteome</keyword>
<gene>
    <name evidence="7" type="ORF">LPLAT_LOCUS12952</name>
</gene>
<feature type="domain" description="GRIP" evidence="6">
    <location>
        <begin position="1297"/>
        <end position="1346"/>
    </location>
</feature>
<feature type="coiled-coil region" evidence="4">
    <location>
        <begin position="279"/>
        <end position="345"/>
    </location>
</feature>
<feature type="coiled-coil region" evidence="4">
    <location>
        <begin position="107"/>
        <end position="191"/>
    </location>
</feature>
<accession>A0AAV2P601</accession>
<feature type="compositionally biased region" description="Polar residues" evidence="5">
    <location>
        <begin position="1388"/>
        <end position="1399"/>
    </location>
</feature>
<feature type="coiled-coil region" evidence="4">
    <location>
        <begin position="1120"/>
        <end position="1181"/>
    </location>
</feature>
<dbReference type="GO" id="GO:0006888">
    <property type="term" value="P:endoplasmic reticulum to Golgi vesicle-mediated transport"/>
    <property type="evidence" value="ECO:0007669"/>
    <property type="project" value="TreeGrafter"/>
</dbReference>
<keyword evidence="2" id="KW-0333">Golgi apparatus</keyword>
<evidence type="ECO:0000256" key="2">
    <source>
        <dbReference type="ARBA" id="ARBA00023034"/>
    </source>
</evidence>
<dbReference type="GO" id="GO:0005794">
    <property type="term" value="C:Golgi apparatus"/>
    <property type="evidence" value="ECO:0007669"/>
    <property type="project" value="UniProtKB-SubCell"/>
</dbReference>
<evidence type="ECO:0000313" key="8">
    <source>
        <dbReference type="Proteomes" id="UP001497644"/>
    </source>
</evidence>
<feature type="coiled-coil region" evidence="4">
    <location>
        <begin position="1062"/>
        <end position="1096"/>
    </location>
</feature>
<dbReference type="Proteomes" id="UP001497644">
    <property type="component" value="Chromosome 8"/>
</dbReference>
<reference evidence="7" key="1">
    <citation type="submission" date="2024-04" db="EMBL/GenBank/DDBJ databases">
        <authorList>
            <consortium name="Molecular Ecology Group"/>
        </authorList>
    </citation>
    <scope>NUCLEOTIDE SEQUENCE</scope>
</reference>
<organism evidence="7 8">
    <name type="scientific">Lasius platythorax</name>
    <dbReference type="NCBI Taxonomy" id="488582"/>
    <lineage>
        <taxon>Eukaryota</taxon>
        <taxon>Metazoa</taxon>
        <taxon>Ecdysozoa</taxon>
        <taxon>Arthropoda</taxon>
        <taxon>Hexapoda</taxon>
        <taxon>Insecta</taxon>
        <taxon>Pterygota</taxon>
        <taxon>Neoptera</taxon>
        <taxon>Endopterygota</taxon>
        <taxon>Hymenoptera</taxon>
        <taxon>Apocrita</taxon>
        <taxon>Aculeata</taxon>
        <taxon>Formicoidea</taxon>
        <taxon>Formicidae</taxon>
        <taxon>Formicinae</taxon>
        <taxon>Lasius</taxon>
        <taxon>Lasius</taxon>
    </lineage>
</organism>
<dbReference type="EMBL" id="OZ034831">
    <property type="protein sequence ID" value="CAL1687727.1"/>
    <property type="molecule type" value="Genomic_DNA"/>
</dbReference>
<dbReference type="InterPro" id="IPR000237">
    <property type="entry name" value="GRIP_dom"/>
</dbReference>
<feature type="region of interest" description="Disordered" evidence="5">
    <location>
        <begin position="1375"/>
        <end position="1401"/>
    </location>
</feature>
<dbReference type="GO" id="GO:0007030">
    <property type="term" value="P:Golgi organization"/>
    <property type="evidence" value="ECO:0007669"/>
    <property type="project" value="TreeGrafter"/>
</dbReference>
<name>A0AAV2P601_9HYME</name>
<evidence type="ECO:0000256" key="3">
    <source>
        <dbReference type="ARBA" id="ARBA00023054"/>
    </source>
</evidence>
<keyword evidence="3 4" id="KW-0175">Coiled coil</keyword>
<feature type="coiled-coil region" evidence="4">
    <location>
        <begin position="581"/>
        <end position="878"/>
    </location>
</feature>
<evidence type="ECO:0000256" key="1">
    <source>
        <dbReference type="ARBA" id="ARBA00004555"/>
    </source>
</evidence>
<dbReference type="GO" id="GO:0031267">
    <property type="term" value="F:small GTPase binding"/>
    <property type="evidence" value="ECO:0007669"/>
    <property type="project" value="TreeGrafter"/>
</dbReference>
<dbReference type="PANTHER" id="PTHR18921:SF2">
    <property type="entry name" value="THYROID RECEPTOR-INTERACTING PROTEIN 11"/>
    <property type="match status" value="1"/>
</dbReference>
<evidence type="ECO:0000259" key="6">
    <source>
        <dbReference type="PROSITE" id="PS50913"/>
    </source>
</evidence>
<dbReference type="PANTHER" id="PTHR18921">
    <property type="entry name" value="MYOSIN HEAVY CHAIN - RELATED"/>
    <property type="match status" value="1"/>
</dbReference>
<feature type="coiled-coil region" evidence="4">
    <location>
        <begin position="1207"/>
        <end position="1297"/>
    </location>
</feature>
<proteinExistence type="predicted"/>